<dbReference type="GO" id="GO:0051298">
    <property type="term" value="P:centrosome duplication"/>
    <property type="evidence" value="ECO:0007669"/>
    <property type="project" value="TreeGrafter"/>
</dbReference>
<dbReference type="GO" id="GO:0005819">
    <property type="term" value="C:spindle"/>
    <property type="evidence" value="ECO:0007669"/>
    <property type="project" value="TreeGrafter"/>
</dbReference>
<organism evidence="2">
    <name type="scientific">Cuerna arida</name>
    <dbReference type="NCBI Taxonomy" id="1464854"/>
    <lineage>
        <taxon>Eukaryota</taxon>
        <taxon>Metazoa</taxon>
        <taxon>Ecdysozoa</taxon>
        <taxon>Arthropoda</taxon>
        <taxon>Hexapoda</taxon>
        <taxon>Insecta</taxon>
        <taxon>Pterygota</taxon>
        <taxon>Neoptera</taxon>
        <taxon>Paraneoptera</taxon>
        <taxon>Hemiptera</taxon>
        <taxon>Auchenorrhyncha</taxon>
        <taxon>Membracoidea</taxon>
        <taxon>Cicadellidae</taxon>
        <taxon>Cicadellinae</taxon>
        <taxon>Proconiini</taxon>
        <taxon>Cuerna</taxon>
    </lineage>
</organism>
<evidence type="ECO:0000313" key="2">
    <source>
        <dbReference type="EMBL" id="JAS64513.1"/>
    </source>
</evidence>
<feature type="domain" description="SAC3/GANP/THP3 conserved" evidence="1">
    <location>
        <begin position="13"/>
        <end position="302"/>
    </location>
</feature>
<proteinExistence type="predicted"/>
<accession>A0A1B6GQ84</accession>
<gene>
    <name evidence="2" type="ORF">g.18304</name>
</gene>
<dbReference type="AlphaFoldDB" id="A0A1B6GQ84"/>
<dbReference type="GO" id="GO:0051225">
    <property type="term" value="P:spindle assembly"/>
    <property type="evidence" value="ECO:0007669"/>
    <property type="project" value="TreeGrafter"/>
</dbReference>
<sequence>MKSDIVRGTCLLMCPESEIQMRQREGLVHVLEARERREVRKGERITADRRRMVKSYSRSAAGKDMQCAEVLRPPPVLKRTINYLLSVAVCETNVAWPTVYEFVTDRLRSVRQDMVIQQPPATVCCSLLEPMVRFHAYAAYRLCEEPLDVYDPHLNATHLNESLKQLLVSYDESENCTMSPAQDQMEALYGLLHLGNVDALYRMLSLTPSKDSLLDIALQMSIAQFHNNYVRVCHLMKHLPPLLACVAALHLPSIRRNALSVMNSAYSSKNLNFPVALLSRLLLYESDKEVLEDCNHYGLKASDSSVNFLKGSFNFEAKDSKVKRLSFVDESIANVSLPELLLSDGDPES</sequence>
<dbReference type="PANTHER" id="PTHR12436:SF38">
    <property type="entry name" value="SAC3 DOMAIN-CONTAINING PROTEIN 1"/>
    <property type="match status" value="1"/>
</dbReference>
<name>A0A1B6GQ84_9HEMI</name>
<dbReference type="Pfam" id="PF03399">
    <property type="entry name" value="SAC3_GANP"/>
    <property type="match status" value="1"/>
</dbReference>
<dbReference type="InterPro" id="IPR005062">
    <property type="entry name" value="SAC3/GANP/THP3_conserved"/>
</dbReference>
<dbReference type="GO" id="GO:0005634">
    <property type="term" value="C:nucleus"/>
    <property type="evidence" value="ECO:0007669"/>
    <property type="project" value="TreeGrafter"/>
</dbReference>
<evidence type="ECO:0000259" key="1">
    <source>
        <dbReference type="Pfam" id="PF03399"/>
    </source>
</evidence>
<dbReference type="EMBL" id="GECZ01005256">
    <property type="protein sequence ID" value="JAS64513.1"/>
    <property type="molecule type" value="Transcribed_RNA"/>
</dbReference>
<protein>
    <recommendedName>
        <fullName evidence="1">SAC3/GANP/THP3 conserved domain-containing protein</fullName>
    </recommendedName>
</protein>
<dbReference type="Gene3D" id="1.25.40.990">
    <property type="match status" value="1"/>
</dbReference>
<reference evidence="2" key="1">
    <citation type="submission" date="2015-11" db="EMBL/GenBank/DDBJ databases">
        <title>De novo transcriptome assembly of four potential Pierce s Disease insect vectors from Arizona vineyards.</title>
        <authorList>
            <person name="Tassone E.E."/>
        </authorList>
    </citation>
    <scope>NUCLEOTIDE SEQUENCE</scope>
</reference>
<dbReference type="PANTHER" id="PTHR12436">
    <property type="entry name" value="80 KDA MCM3-ASSOCIATED PROTEIN"/>
    <property type="match status" value="1"/>
</dbReference>
<dbReference type="GO" id="GO:0005813">
    <property type="term" value="C:centrosome"/>
    <property type="evidence" value="ECO:0007669"/>
    <property type="project" value="TreeGrafter"/>
</dbReference>
<dbReference type="InterPro" id="IPR045107">
    <property type="entry name" value="SAC3/GANP/THP3"/>
</dbReference>